<dbReference type="PANTHER" id="PTHR30098:SF2">
    <property type="entry name" value="LEUCYL_PHENYLALANYL-TRNA--PROTEIN TRANSFERASE"/>
    <property type="match status" value="1"/>
</dbReference>
<evidence type="ECO:0000256" key="4">
    <source>
        <dbReference type="HAMAP-Rule" id="MF_00688"/>
    </source>
</evidence>
<organism evidence="5 7">
    <name type="scientific">Morococcus cerebrosus</name>
    <dbReference type="NCBI Taxonomy" id="1056807"/>
    <lineage>
        <taxon>Bacteria</taxon>
        <taxon>Pseudomonadati</taxon>
        <taxon>Pseudomonadota</taxon>
        <taxon>Betaproteobacteria</taxon>
        <taxon>Neisseriales</taxon>
        <taxon>Neisseriaceae</taxon>
        <taxon>Morococcus</taxon>
    </lineage>
</organism>
<keyword evidence="2 4" id="KW-0808">Transferase</keyword>
<reference evidence="6 8" key="2">
    <citation type="submission" date="2022-03" db="EMBL/GenBank/DDBJ databases">
        <title>Genome sequencing of Morococcus cerebrosus.</title>
        <authorList>
            <person name="Baek M.-G."/>
            <person name="Yi H."/>
        </authorList>
    </citation>
    <scope>NUCLEOTIDE SEQUENCE [LARGE SCALE GENOMIC DNA]</scope>
    <source>
        <strain evidence="6 8">CIP 81.93</strain>
    </source>
</reference>
<dbReference type="PATRIC" id="fig|1056807.3.peg.701"/>
<dbReference type="EMBL" id="CP094242">
    <property type="protein sequence ID" value="UNV87131.1"/>
    <property type="molecule type" value="Genomic_DNA"/>
</dbReference>
<dbReference type="GO" id="GO:0005737">
    <property type="term" value="C:cytoplasm"/>
    <property type="evidence" value="ECO:0007669"/>
    <property type="project" value="UniProtKB-SubCell"/>
</dbReference>
<keyword evidence="1 4" id="KW-0963">Cytoplasm</keyword>
<name>A0A0C1GWH0_9NEIS</name>
<dbReference type="GO" id="GO:0008914">
    <property type="term" value="F:leucyl-tRNA--protein transferase activity"/>
    <property type="evidence" value="ECO:0007669"/>
    <property type="project" value="UniProtKB-UniRule"/>
</dbReference>
<dbReference type="Proteomes" id="UP000829504">
    <property type="component" value="Chromosome"/>
</dbReference>
<dbReference type="InterPro" id="IPR016181">
    <property type="entry name" value="Acyl_CoA_acyltransferase"/>
</dbReference>
<accession>A0A0C1GWH0</accession>
<evidence type="ECO:0000313" key="8">
    <source>
        <dbReference type="Proteomes" id="UP000829504"/>
    </source>
</evidence>
<dbReference type="InterPro" id="IPR004616">
    <property type="entry name" value="Leu/Phe-tRNA_Trfase"/>
</dbReference>
<dbReference type="Gene3D" id="3.40.630.70">
    <property type="entry name" value="Leucyl/phenylalanyl-tRNA-protein transferase, C-terminal domain"/>
    <property type="match status" value="1"/>
</dbReference>
<dbReference type="GO" id="GO:0030163">
    <property type="term" value="P:protein catabolic process"/>
    <property type="evidence" value="ECO:0007669"/>
    <property type="project" value="UniProtKB-UniRule"/>
</dbReference>
<dbReference type="Gene3D" id="3.30.70.3550">
    <property type="entry name" value="Leucyl/phenylalanyl-tRNA-protein transferase, N-terminal domain"/>
    <property type="match status" value="1"/>
</dbReference>
<comment type="similarity">
    <text evidence="4">Belongs to the L/F-transferase family.</text>
</comment>
<gene>
    <name evidence="4 6" type="primary">aat</name>
    <name evidence="5" type="ORF">MCC93_07290</name>
    <name evidence="6" type="ORF">MON37_10850</name>
</gene>
<dbReference type="Pfam" id="PF03588">
    <property type="entry name" value="Leu_Phe_trans"/>
    <property type="match status" value="1"/>
</dbReference>
<dbReference type="HAMAP" id="MF_00688">
    <property type="entry name" value="Leu_Phe_trans"/>
    <property type="match status" value="1"/>
</dbReference>
<evidence type="ECO:0000313" key="7">
    <source>
        <dbReference type="Proteomes" id="UP000031390"/>
    </source>
</evidence>
<dbReference type="Proteomes" id="UP000031390">
    <property type="component" value="Unassembled WGS sequence"/>
</dbReference>
<keyword evidence="3 4" id="KW-0012">Acyltransferase</keyword>
<dbReference type="InterPro" id="IPR042221">
    <property type="entry name" value="Leu/Phe-tRNA_Trfase_N"/>
</dbReference>
<dbReference type="InterPro" id="IPR042203">
    <property type="entry name" value="Leu/Phe-tRNA_Trfase_C"/>
</dbReference>
<reference evidence="5 7" key="1">
    <citation type="submission" date="2014-12" db="EMBL/GenBank/DDBJ databases">
        <title>Genome sequence of Morococcus cerebrosus.</title>
        <authorList>
            <person name="Shin S.-K."/>
            <person name="Yi H."/>
        </authorList>
    </citation>
    <scope>NUCLEOTIDE SEQUENCE [LARGE SCALE GENOMIC DNA]</scope>
    <source>
        <strain evidence="5 7">CIP 81.93</strain>
    </source>
</reference>
<comment type="subcellular location">
    <subcellularLocation>
        <location evidence="4">Cytoplasm</location>
    </subcellularLocation>
</comment>
<comment type="catalytic activity">
    <reaction evidence="4">
        <text>L-phenylalanyl-tRNA(Phe) + an N-terminal L-alpha-aminoacyl-[protein] = an N-terminal L-phenylalanyl-L-alpha-aminoacyl-[protein] + tRNA(Phe)</text>
        <dbReference type="Rhea" id="RHEA:43632"/>
        <dbReference type="Rhea" id="RHEA-COMP:9668"/>
        <dbReference type="Rhea" id="RHEA-COMP:9699"/>
        <dbReference type="Rhea" id="RHEA-COMP:10636"/>
        <dbReference type="Rhea" id="RHEA-COMP:10637"/>
        <dbReference type="ChEBI" id="CHEBI:78442"/>
        <dbReference type="ChEBI" id="CHEBI:78531"/>
        <dbReference type="ChEBI" id="CHEBI:78597"/>
        <dbReference type="ChEBI" id="CHEBI:83561"/>
        <dbReference type="EC" id="2.3.2.6"/>
    </reaction>
</comment>
<protein>
    <recommendedName>
        <fullName evidence="4">Leucyl/phenylalanyl-tRNA--protein transferase</fullName>
        <ecNumber evidence="4">2.3.2.6</ecNumber>
    </recommendedName>
    <alternativeName>
        <fullName evidence="4">L/F-transferase</fullName>
    </alternativeName>
    <alternativeName>
        <fullName evidence="4">Leucyltransferase</fullName>
    </alternativeName>
    <alternativeName>
        <fullName evidence="4">Phenyalanyltransferase</fullName>
    </alternativeName>
</protein>
<comment type="function">
    <text evidence="4">Functions in the N-end rule pathway of protein degradation where it conjugates Leu, Phe and, less efficiently, Met from aminoacyl-tRNAs to the N-termini of proteins containing an N-terminal arginine or lysine.</text>
</comment>
<keyword evidence="8" id="KW-1185">Reference proteome</keyword>
<dbReference type="EMBL" id="JUFZ01000028">
    <property type="protein sequence ID" value="KIC10550.1"/>
    <property type="molecule type" value="Genomic_DNA"/>
</dbReference>
<comment type="catalytic activity">
    <reaction evidence="4">
        <text>N-terminal L-lysyl-[protein] + L-leucyl-tRNA(Leu) = N-terminal L-leucyl-L-lysyl-[protein] + tRNA(Leu) + H(+)</text>
        <dbReference type="Rhea" id="RHEA:12340"/>
        <dbReference type="Rhea" id="RHEA-COMP:9613"/>
        <dbReference type="Rhea" id="RHEA-COMP:9622"/>
        <dbReference type="Rhea" id="RHEA-COMP:12670"/>
        <dbReference type="Rhea" id="RHEA-COMP:12671"/>
        <dbReference type="ChEBI" id="CHEBI:15378"/>
        <dbReference type="ChEBI" id="CHEBI:65249"/>
        <dbReference type="ChEBI" id="CHEBI:78442"/>
        <dbReference type="ChEBI" id="CHEBI:78494"/>
        <dbReference type="ChEBI" id="CHEBI:133043"/>
        <dbReference type="EC" id="2.3.2.6"/>
    </reaction>
</comment>
<evidence type="ECO:0000256" key="1">
    <source>
        <dbReference type="ARBA" id="ARBA00022490"/>
    </source>
</evidence>
<evidence type="ECO:0000256" key="2">
    <source>
        <dbReference type="ARBA" id="ARBA00022679"/>
    </source>
</evidence>
<dbReference type="NCBIfam" id="TIGR00667">
    <property type="entry name" value="aat"/>
    <property type="match status" value="1"/>
</dbReference>
<proteinExistence type="inferred from homology"/>
<sequence length="241" mass="27104">MSIPLLYPNDYTFPDPFYALEECDGVVGISRDLDTGRLLSAYRQGIFPWFSEDGWFFWHTIDPRAVIVPENLHIGRSLAKTLRNKPYRVTVNQCFETVIAHCAAFPRPGQDGTWIVPEFQAAYTELHRLGHAHSFECFYPDETGRLKLAGGFYGVQIGRVFYGESMFALEPDASKIAFARAVPFLAGLGIELIDCQQDTLHMHRFGSEPIPFAEFQTTLQRLNALPLKEALGARVVGGTLE</sequence>
<dbReference type="AlphaFoldDB" id="A0A0C1GWH0"/>
<dbReference type="RefSeq" id="WP_039406020.1">
    <property type="nucleotide sequence ID" value="NZ_CP094242.1"/>
</dbReference>
<evidence type="ECO:0000313" key="5">
    <source>
        <dbReference type="EMBL" id="KIC10550.1"/>
    </source>
</evidence>
<dbReference type="PANTHER" id="PTHR30098">
    <property type="entry name" value="LEUCYL/PHENYLALANYL-TRNA--PROTEIN TRANSFERASE"/>
    <property type="match status" value="1"/>
</dbReference>
<comment type="catalytic activity">
    <reaction evidence="4">
        <text>N-terminal L-arginyl-[protein] + L-leucyl-tRNA(Leu) = N-terminal L-leucyl-L-arginyl-[protein] + tRNA(Leu) + H(+)</text>
        <dbReference type="Rhea" id="RHEA:50416"/>
        <dbReference type="Rhea" id="RHEA-COMP:9613"/>
        <dbReference type="Rhea" id="RHEA-COMP:9622"/>
        <dbReference type="Rhea" id="RHEA-COMP:12672"/>
        <dbReference type="Rhea" id="RHEA-COMP:12673"/>
        <dbReference type="ChEBI" id="CHEBI:15378"/>
        <dbReference type="ChEBI" id="CHEBI:64719"/>
        <dbReference type="ChEBI" id="CHEBI:78442"/>
        <dbReference type="ChEBI" id="CHEBI:78494"/>
        <dbReference type="ChEBI" id="CHEBI:133044"/>
        <dbReference type="EC" id="2.3.2.6"/>
    </reaction>
</comment>
<evidence type="ECO:0000256" key="3">
    <source>
        <dbReference type="ARBA" id="ARBA00023315"/>
    </source>
</evidence>
<dbReference type="SUPFAM" id="SSF55729">
    <property type="entry name" value="Acyl-CoA N-acyltransferases (Nat)"/>
    <property type="match status" value="1"/>
</dbReference>
<evidence type="ECO:0000313" key="6">
    <source>
        <dbReference type="EMBL" id="UNV87131.1"/>
    </source>
</evidence>
<dbReference type="EC" id="2.3.2.6" evidence="4"/>